<reference evidence="1 2" key="1">
    <citation type="journal article" date="2011" name="J. Bacteriol.">
        <title>Complete genome sequence and updated annotation of Desulfovibrio alaskensis G20.</title>
        <authorList>
            <person name="Hauser L.J."/>
            <person name="Land M.L."/>
            <person name="Brown S.D."/>
            <person name="Larimer F."/>
            <person name="Keller K.L."/>
            <person name="Rapp-Giles B.J."/>
            <person name="Price M.N."/>
            <person name="Lin M."/>
            <person name="Bruce D.C."/>
            <person name="Detter J.C."/>
            <person name="Tapia R."/>
            <person name="Han C.S."/>
            <person name="Goodwin L.A."/>
            <person name="Cheng J.F."/>
            <person name="Pitluck S."/>
            <person name="Copeland A."/>
            <person name="Lucas S."/>
            <person name="Nolan M."/>
            <person name="Lapidus A.L."/>
            <person name="Palumbo A.V."/>
            <person name="Wall J.D."/>
        </authorList>
    </citation>
    <scope>NUCLEOTIDE SEQUENCE [LARGE SCALE GENOMIC DNA]</scope>
    <source>
        <strain evidence="2">ATCC BAA 1058 / DSM 17464 / G20</strain>
    </source>
</reference>
<evidence type="ECO:0000313" key="2">
    <source>
        <dbReference type="Proteomes" id="UP000002710"/>
    </source>
</evidence>
<proteinExistence type="predicted"/>
<dbReference type="Proteomes" id="UP000002710">
    <property type="component" value="Chromosome"/>
</dbReference>
<keyword evidence="2" id="KW-1185">Reference proteome</keyword>
<dbReference type="PANTHER" id="PTHR43169:SF4">
    <property type="entry name" value="ATPASE, PP-LOOP SUPERFAMILY-RELATED"/>
    <property type="match status" value="1"/>
</dbReference>
<dbReference type="InterPro" id="IPR052188">
    <property type="entry name" value="Ni-pincer_cofactor_biosynth"/>
</dbReference>
<name>Q311J6_OLEA2</name>
<dbReference type="SUPFAM" id="SSF52402">
    <property type="entry name" value="Adenine nucleotide alpha hydrolases-like"/>
    <property type="match status" value="1"/>
</dbReference>
<dbReference type="RefSeq" id="WP_011367558.1">
    <property type="nucleotide sequence ID" value="NC_007519.1"/>
</dbReference>
<evidence type="ECO:0000313" key="1">
    <source>
        <dbReference type="EMBL" id="ABB38400.1"/>
    </source>
</evidence>
<sequence length="362" mass="41624">MFQYTEKRCSKCLLQEDTARNFLINDDGLCSFCANMTEEEKDYARLEGVFRNKIEQIKAQKRKYDAILMMSGGKDSAYLAWLLKEKYGLTILALTIDNNFEYEETFERASELCKTLDIAHMQFRIPPSLTRTFYRFIMSEQPLKEKDFGQLCLYCGKYLLDHGIVMAEQFDIPAVIVGYNPDQLFGMGRSIEVETQTFRIRQQQAIARKIEFQFKKAEAHAAQNKLHELIPVFKLEHPRCQLIYPFLYLEYEPLKMMDTVRRELGWRPIESFSKGTYIASGCKLLKLMAALAKINNVSSYMDLEFSNQVRTGALTKEALEKYYASLEEDESFYTELLSQLGIAEPLQSLAAISPAGAAGNKG</sequence>
<accession>Q311J6</accession>
<dbReference type="PANTHER" id="PTHR43169">
    <property type="entry name" value="EXSB FAMILY PROTEIN"/>
    <property type="match status" value="1"/>
</dbReference>
<gene>
    <name evidence="1" type="ordered locus">Dde_1603</name>
</gene>
<dbReference type="InterPro" id="IPR014729">
    <property type="entry name" value="Rossmann-like_a/b/a_fold"/>
</dbReference>
<dbReference type="Gene3D" id="3.40.50.620">
    <property type="entry name" value="HUPs"/>
    <property type="match status" value="1"/>
</dbReference>
<organism evidence="1 2">
    <name type="scientific">Oleidesulfovibrio alaskensis (strain ATCC BAA-1058 / DSM 17464 / G20)</name>
    <name type="common">Desulfovibrio alaskensis</name>
    <dbReference type="NCBI Taxonomy" id="207559"/>
    <lineage>
        <taxon>Bacteria</taxon>
        <taxon>Pseudomonadati</taxon>
        <taxon>Thermodesulfobacteriota</taxon>
        <taxon>Desulfovibrionia</taxon>
        <taxon>Desulfovibrionales</taxon>
        <taxon>Desulfovibrionaceae</taxon>
        <taxon>Oleidesulfovibrio</taxon>
    </lineage>
</organism>
<dbReference type="KEGG" id="dde:Dde_1603"/>
<protein>
    <submittedName>
        <fullName evidence="1">Uncharacterized protein</fullName>
    </submittedName>
</protein>
<dbReference type="eggNOG" id="COG0175">
    <property type="taxonomic scope" value="Bacteria"/>
</dbReference>
<dbReference type="EMBL" id="CP000112">
    <property type="protein sequence ID" value="ABB38400.1"/>
    <property type="molecule type" value="Genomic_DNA"/>
</dbReference>
<dbReference type="HOGENOM" id="CLU_056004_0_0_7"/>
<dbReference type="STRING" id="207559.Dde_1603"/>
<dbReference type="AlphaFoldDB" id="Q311J6"/>